<dbReference type="Gene3D" id="2.60.200.20">
    <property type="match status" value="1"/>
</dbReference>
<protein>
    <submittedName>
        <fullName evidence="3">AgmX/PglI C-terminal domain-containing protein</fullName>
    </submittedName>
</protein>
<evidence type="ECO:0000259" key="2">
    <source>
        <dbReference type="PROSITE" id="PS50006"/>
    </source>
</evidence>
<evidence type="ECO:0000256" key="1">
    <source>
        <dbReference type="SAM" id="MobiDB-lite"/>
    </source>
</evidence>
<evidence type="ECO:0000313" key="3">
    <source>
        <dbReference type="EMBL" id="WPU65745.1"/>
    </source>
</evidence>
<dbReference type="SMART" id="SM00240">
    <property type="entry name" value="FHA"/>
    <property type="match status" value="1"/>
</dbReference>
<proteinExistence type="predicted"/>
<dbReference type="KEGG" id="psti:SOO65_03200"/>
<feature type="region of interest" description="Disordered" evidence="1">
    <location>
        <begin position="371"/>
        <end position="454"/>
    </location>
</feature>
<name>A0AAX4HRW3_9BACT</name>
<sequence>MQVEKNKQPKMFEVRATNPAHKTKGGVFGKGRFLLGRSESCDLIVNSEAVSAVHAVLEVFEDKAIIYDMNSTNGTYVNDAKVIVKEFRIGDTFRLADIEFTYQNYVVSEALPPVLDTLEPALGEASVKLPPELPSTPKALPKAAPAVSSHMPSIVYPLAADPKAEFSEYIFEDKDDLYPIFKYEASKQAVEVIILHNDQVFSVDYFPEGRNTYFITGVLSKKDEIEFPYLNKNEKFPFVDVRGGSATVHTLPGFGVFLLSDKKKDTGHVGASIELSGQDLVRLQKDHLQIFVRNVAAPPKIAHAPILKRDPEFRKYLALFMLLAGLFIVSLNVIEVPEDDKKDELAPERLATILYKQPLTVSKNVAVEKTETAPKQVQKAPDKVAVEKTATTEKKPDVKKPDVVTTKEQNKKPDPGKKTATEKKVVKQGTTPVTKPSNKKFDTPVAKSTTTTSSAKAPTAYSQLEVKTAGHVEVYKSADFSSSVSTLVAKGGSLSGVKTVGASGSGSNAGQIGAASGVVGGSGSVKTSSMTTNQGSLVGATTGVLGESKGAEGLSAKREIYTAGIPGETVVLGSMDPDVIRRILIEHLPQFRYCYQQEIERRGSEVFGVVKLNFVIGASGHVSKAGTDGSSGLPADVSKCVVNVLRGITFPEPMGGGTVEVKQPMNFQTKKM</sequence>
<dbReference type="InterPro" id="IPR008984">
    <property type="entry name" value="SMAD_FHA_dom_sf"/>
</dbReference>
<organism evidence="3 4">
    <name type="scientific">Peredibacter starrii</name>
    <dbReference type="NCBI Taxonomy" id="28202"/>
    <lineage>
        <taxon>Bacteria</taxon>
        <taxon>Pseudomonadati</taxon>
        <taxon>Bdellovibrionota</taxon>
        <taxon>Bacteriovoracia</taxon>
        <taxon>Bacteriovoracales</taxon>
        <taxon>Bacteriovoracaceae</taxon>
        <taxon>Peredibacter</taxon>
    </lineage>
</organism>
<reference evidence="3 4" key="1">
    <citation type="submission" date="2023-11" db="EMBL/GenBank/DDBJ databases">
        <title>Peredibacter starrii A3.12.</title>
        <authorList>
            <person name="Mitchell R.J."/>
        </authorList>
    </citation>
    <scope>NUCLEOTIDE SEQUENCE [LARGE SCALE GENOMIC DNA]</scope>
    <source>
        <strain evidence="3 4">A3.12</strain>
    </source>
</reference>
<dbReference type="NCBIfam" id="NF033768">
    <property type="entry name" value="myxo_SS_tail"/>
    <property type="match status" value="1"/>
</dbReference>
<dbReference type="InterPro" id="IPR050923">
    <property type="entry name" value="Cell_Proc_Reg/RNA_Proc"/>
</dbReference>
<evidence type="ECO:0000313" key="4">
    <source>
        <dbReference type="Proteomes" id="UP001324634"/>
    </source>
</evidence>
<dbReference type="PANTHER" id="PTHR23308">
    <property type="entry name" value="NUCLEAR INHIBITOR OF PROTEIN PHOSPHATASE-1"/>
    <property type="match status" value="1"/>
</dbReference>
<keyword evidence="4" id="KW-1185">Reference proteome</keyword>
<dbReference type="PROSITE" id="PS50006">
    <property type="entry name" value="FHA_DOMAIN"/>
    <property type="match status" value="1"/>
</dbReference>
<dbReference type="CDD" id="cd00060">
    <property type="entry name" value="FHA"/>
    <property type="match status" value="1"/>
</dbReference>
<dbReference type="Pfam" id="PF00498">
    <property type="entry name" value="FHA"/>
    <property type="match status" value="1"/>
</dbReference>
<dbReference type="AlphaFoldDB" id="A0AAX4HRW3"/>
<accession>A0AAX4HRW3</accession>
<dbReference type="RefSeq" id="WP_321396815.1">
    <property type="nucleotide sequence ID" value="NZ_CP139487.1"/>
</dbReference>
<dbReference type="InterPro" id="IPR049806">
    <property type="entry name" value="MasK-like_C"/>
</dbReference>
<dbReference type="EMBL" id="CP139487">
    <property type="protein sequence ID" value="WPU65745.1"/>
    <property type="molecule type" value="Genomic_DNA"/>
</dbReference>
<dbReference type="InterPro" id="IPR000253">
    <property type="entry name" value="FHA_dom"/>
</dbReference>
<dbReference type="Proteomes" id="UP001324634">
    <property type="component" value="Chromosome"/>
</dbReference>
<feature type="compositionally biased region" description="Basic and acidic residues" evidence="1">
    <location>
        <begin position="380"/>
        <end position="402"/>
    </location>
</feature>
<dbReference type="SUPFAM" id="SSF49879">
    <property type="entry name" value="SMAD/FHA domain"/>
    <property type="match status" value="1"/>
</dbReference>
<feature type="compositionally biased region" description="Basic and acidic residues" evidence="1">
    <location>
        <begin position="408"/>
        <end position="425"/>
    </location>
</feature>
<gene>
    <name evidence="3" type="ORF">SOO65_03200</name>
</gene>
<feature type="domain" description="FHA" evidence="2">
    <location>
        <begin position="33"/>
        <end position="82"/>
    </location>
</feature>
<feature type="compositionally biased region" description="Low complexity" evidence="1">
    <location>
        <begin position="443"/>
        <end position="454"/>
    </location>
</feature>